<gene>
    <name evidence="2" type="ORF">NDU88_012190</name>
</gene>
<protein>
    <submittedName>
        <fullName evidence="2">Uncharacterized protein</fullName>
    </submittedName>
</protein>
<name>A0AAV7R2J5_PLEWA</name>
<proteinExistence type="predicted"/>
<dbReference type="Proteomes" id="UP001066276">
    <property type="component" value="Chromosome 6"/>
</dbReference>
<dbReference type="EMBL" id="JANPWB010000010">
    <property type="protein sequence ID" value="KAJ1145907.1"/>
    <property type="molecule type" value="Genomic_DNA"/>
</dbReference>
<feature type="region of interest" description="Disordered" evidence="1">
    <location>
        <begin position="44"/>
        <end position="79"/>
    </location>
</feature>
<sequence>MYEPRVSTGRPSRRGQQGTIPVTGYDEPCGRHCMYLGGRDPPGRWGSLAMSDPRPPLQEGSRGTGGVTGHERPEPALTRGLTRHWRCHWP</sequence>
<evidence type="ECO:0000313" key="2">
    <source>
        <dbReference type="EMBL" id="KAJ1145907.1"/>
    </source>
</evidence>
<dbReference type="AlphaFoldDB" id="A0AAV7R2J5"/>
<comment type="caution">
    <text evidence="2">The sequence shown here is derived from an EMBL/GenBank/DDBJ whole genome shotgun (WGS) entry which is preliminary data.</text>
</comment>
<evidence type="ECO:0000256" key="1">
    <source>
        <dbReference type="SAM" id="MobiDB-lite"/>
    </source>
</evidence>
<accession>A0AAV7R2J5</accession>
<evidence type="ECO:0000313" key="3">
    <source>
        <dbReference type="Proteomes" id="UP001066276"/>
    </source>
</evidence>
<reference evidence="2" key="1">
    <citation type="journal article" date="2022" name="bioRxiv">
        <title>Sequencing and chromosome-scale assembly of the giantPleurodeles waltlgenome.</title>
        <authorList>
            <person name="Brown T."/>
            <person name="Elewa A."/>
            <person name="Iarovenko S."/>
            <person name="Subramanian E."/>
            <person name="Araus A.J."/>
            <person name="Petzold A."/>
            <person name="Susuki M."/>
            <person name="Suzuki K.-i.T."/>
            <person name="Hayashi T."/>
            <person name="Toyoda A."/>
            <person name="Oliveira C."/>
            <person name="Osipova E."/>
            <person name="Leigh N.D."/>
            <person name="Simon A."/>
            <person name="Yun M.H."/>
        </authorList>
    </citation>
    <scope>NUCLEOTIDE SEQUENCE</scope>
    <source>
        <strain evidence="2">20211129_DDA</strain>
        <tissue evidence="2">Liver</tissue>
    </source>
</reference>
<keyword evidence="3" id="KW-1185">Reference proteome</keyword>
<organism evidence="2 3">
    <name type="scientific">Pleurodeles waltl</name>
    <name type="common">Iberian ribbed newt</name>
    <dbReference type="NCBI Taxonomy" id="8319"/>
    <lineage>
        <taxon>Eukaryota</taxon>
        <taxon>Metazoa</taxon>
        <taxon>Chordata</taxon>
        <taxon>Craniata</taxon>
        <taxon>Vertebrata</taxon>
        <taxon>Euteleostomi</taxon>
        <taxon>Amphibia</taxon>
        <taxon>Batrachia</taxon>
        <taxon>Caudata</taxon>
        <taxon>Salamandroidea</taxon>
        <taxon>Salamandridae</taxon>
        <taxon>Pleurodelinae</taxon>
        <taxon>Pleurodeles</taxon>
    </lineage>
</organism>
<feature type="region of interest" description="Disordered" evidence="1">
    <location>
        <begin position="1"/>
        <end position="24"/>
    </location>
</feature>